<keyword evidence="2" id="KW-1185">Reference proteome</keyword>
<comment type="caution">
    <text evidence="1">The sequence shown here is derived from an EMBL/GenBank/DDBJ whole genome shotgun (WGS) entry which is preliminary data.</text>
</comment>
<reference evidence="2" key="1">
    <citation type="journal article" date="2019" name="Int. J. Syst. Evol. Microbiol.">
        <title>The Global Catalogue of Microorganisms (GCM) 10K type strain sequencing project: providing services to taxonomists for standard genome sequencing and annotation.</title>
        <authorList>
            <consortium name="The Broad Institute Genomics Platform"/>
            <consortium name="The Broad Institute Genome Sequencing Center for Infectious Disease"/>
            <person name="Wu L."/>
            <person name="Ma J."/>
        </authorList>
    </citation>
    <scope>NUCLEOTIDE SEQUENCE [LARGE SCALE GENOMIC DNA]</scope>
    <source>
        <strain evidence="2">CGMCC 1.12778</strain>
    </source>
</reference>
<evidence type="ECO:0000313" key="1">
    <source>
        <dbReference type="EMBL" id="GGH97173.1"/>
    </source>
</evidence>
<accession>A0ABQ2AXJ3</accession>
<organism evidence="1 2">
    <name type="scientific">Arthrobacter liuii</name>
    <dbReference type="NCBI Taxonomy" id="1476996"/>
    <lineage>
        <taxon>Bacteria</taxon>
        <taxon>Bacillati</taxon>
        <taxon>Actinomycetota</taxon>
        <taxon>Actinomycetes</taxon>
        <taxon>Micrococcales</taxon>
        <taxon>Micrococcaceae</taxon>
        <taxon>Arthrobacter</taxon>
    </lineage>
</organism>
<dbReference type="EMBL" id="BMFW01000012">
    <property type="protein sequence ID" value="GGH97173.1"/>
    <property type="molecule type" value="Genomic_DNA"/>
</dbReference>
<dbReference type="Proteomes" id="UP000643279">
    <property type="component" value="Unassembled WGS sequence"/>
</dbReference>
<protein>
    <submittedName>
        <fullName evidence="1">Uncharacterized protein</fullName>
    </submittedName>
</protein>
<proteinExistence type="predicted"/>
<name>A0ABQ2AXJ3_9MICC</name>
<gene>
    <name evidence="1" type="ORF">GCM10007170_26760</name>
</gene>
<evidence type="ECO:0000313" key="2">
    <source>
        <dbReference type="Proteomes" id="UP000643279"/>
    </source>
</evidence>
<sequence>MGGRAYRIGPCLALLRKPGQCFLLVLEILDGAAGPRESAEAVGDDPVYRGAAEKANAATVDASL</sequence>